<dbReference type="SMART" id="SM00342">
    <property type="entry name" value="HTH_ARAC"/>
    <property type="match status" value="1"/>
</dbReference>
<dbReference type="GO" id="GO:0000160">
    <property type="term" value="P:phosphorelay signal transduction system"/>
    <property type="evidence" value="ECO:0007669"/>
    <property type="project" value="InterPro"/>
</dbReference>
<evidence type="ECO:0000256" key="4">
    <source>
        <dbReference type="PROSITE-ProRule" id="PRU00169"/>
    </source>
</evidence>
<gene>
    <name evidence="7" type="ORF">GC093_29670</name>
</gene>
<dbReference type="PROSITE" id="PS00041">
    <property type="entry name" value="HTH_ARAC_FAMILY_1"/>
    <property type="match status" value="1"/>
</dbReference>
<evidence type="ECO:0000256" key="1">
    <source>
        <dbReference type="ARBA" id="ARBA00023015"/>
    </source>
</evidence>
<organism evidence="7 8">
    <name type="scientific">Paenibacillus foliorum</name>
    <dbReference type="NCBI Taxonomy" id="2654974"/>
    <lineage>
        <taxon>Bacteria</taxon>
        <taxon>Bacillati</taxon>
        <taxon>Bacillota</taxon>
        <taxon>Bacilli</taxon>
        <taxon>Bacillales</taxon>
        <taxon>Paenibacillaceae</taxon>
        <taxon>Paenibacillus</taxon>
    </lineage>
</organism>
<dbReference type="PANTHER" id="PTHR43280">
    <property type="entry name" value="ARAC-FAMILY TRANSCRIPTIONAL REGULATOR"/>
    <property type="match status" value="1"/>
</dbReference>
<feature type="modified residue" description="4-aspartylphosphate" evidence="4">
    <location>
        <position position="55"/>
    </location>
</feature>
<dbReference type="Pfam" id="PF00072">
    <property type="entry name" value="Response_reg"/>
    <property type="match status" value="1"/>
</dbReference>
<feature type="domain" description="HTH araC/xylS-type" evidence="5">
    <location>
        <begin position="435"/>
        <end position="533"/>
    </location>
</feature>
<dbReference type="PRINTS" id="PR00032">
    <property type="entry name" value="HTHARAC"/>
</dbReference>
<keyword evidence="3" id="KW-0804">Transcription</keyword>
<dbReference type="AlphaFoldDB" id="A0A972H056"/>
<dbReference type="CDD" id="cd17536">
    <property type="entry name" value="REC_YesN-like"/>
    <property type="match status" value="1"/>
</dbReference>
<dbReference type="Proteomes" id="UP000641588">
    <property type="component" value="Unassembled WGS sequence"/>
</dbReference>
<keyword evidence="2" id="KW-0238">DNA-binding</keyword>
<dbReference type="PROSITE" id="PS01124">
    <property type="entry name" value="HTH_ARAC_FAMILY_2"/>
    <property type="match status" value="1"/>
</dbReference>
<dbReference type="InterPro" id="IPR009057">
    <property type="entry name" value="Homeodomain-like_sf"/>
</dbReference>
<evidence type="ECO:0000313" key="8">
    <source>
        <dbReference type="Proteomes" id="UP000641588"/>
    </source>
</evidence>
<name>A0A972H056_9BACL</name>
<sequence>MYKVIIADDHMPVIDYLTTKIPWQQLGLELIEACSDGEEAVHACKRVTPDILITDIGMPIINGLELIEEGRKINPFLKTVILSCHEDFHFAQRAVKLNVNDYILKETLRIEQLIDILRQLTKQLNEEEVLRSERQKLQTVVFESLSSLGTKFLHSLIEQPIWNETEWAVKAESFGIRLINGTPYLPVLCMLERFSHLEERFGGEHQLQYVIVNALNESVKIEGSVIVTLDERHYYILYPYPKSIKWNLLDKINEELQLIQNSMGRYMKIGTSFYFGESCDTMTELKKQITLLLNAKTFRFYSGENRILKLQHFEITKDDIFVYYAAALDDFKNCILNCDVDYVKGTLAKWIGIMDANRYPMDSVRSWVLKIVTDIELKYTVMQHFLTNYSAELLQQTVYAIDTLDHLSEWLNNFLVEKMGKLRAYQDHTKRKEIVEAQRYVMMHLNEKISMDEMAKRLDLNSSHFSRIFKKETGETFIEFVTRCKMERAREMLDKSNQSVEQISEELGFDNSSYFFKLFRAFSGMSPTEYRKKI</sequence>
<dbReference type="InterPro" id="IPR018062">
    <property type="entry name" value="HTH_AraC-typ_CS"/>
</dbReference>
<keyword evidence="1" id="KW-0805">Transcription regulation</keyword>
<dbReference type="GO" id="GO:0043565">
    <property type="term" value="F:sequence-specific DNA binding"/>
    <property type="evidence" value="ECO:0007669"/>
    <property type="project" value="InterPro"/>
</dbReference>
<dbReference type="InterPro" id="IPR018060">
    <property type="entry name" value="HTH_AraC"/>
</dbReference>
<evidence type="ECO:0000259" key="6">
    <source>
        <dbReference type="PROSITE" id="PS50110"/>
    </source>
</evidence>
<evidence type="ECO:0000256" key="2">
    <source>
        <dbReference type="ARBA" id="ARBA00023125"/>
    </source>
</evidence>
<evidence type="ECO:0000313" key="7">
    <source>
        <dbReference type="EMBL" id="NOU97368.1"/>
    </source>
</evidence>
<protein>
    <submittedName>
        <fullName evidence="7">Helix-turn-helix domain-containing protein</fullName>
    </submittedName>
</protein>
<dbReference type="SMART" id="SM00448">
    <property type="entry name" value="REC"/>
    <property type="match status" value="1"/>
</dbReference>
<dbReference type="InterPro" id="IPR020449">
    <property type="entry name" value="Tscrpt_reg_AraC-type_HTH"/>
</dbReference>
<feature type="domain" description="Response regulatory" evidence="6">
    <location>
        <begin position="3"/>
        <end position="120"/>
    </location>
</feature>
<evidence type="ECO:0000256" key="3">
    <source>
        <dbReference type="ARBA" id="ARBA00023163"/>
    </source>
</evidence>
<dbReference type="PROSITE" id="PS50110">
    <property type="entry name" value="RESPONSE_REGULATORY"/>
    <property type="match status" value="1"/>
</dbReference>
<dbReference type="SUPFAM" id="SSF46689">
    <property type="entry name" value="Homeodomain-like"/>
    <property type="match status" value="2"/>
</dbReference>
<dbReference type="EMBL" id="WHOD01000109">
    <property type="protein sequence ID" value="NOU97368.1"/>
    <property type="molecule type" value="Genomic_DNA"/>
</dbReference>
<keyword evidence="4" id="KW-0597">Phosphoprotein</keyword>
<comment type="caution">
    <text evidence="7">The sequence shown here is derived from an EMBL/GenBank/DDBJ whole genome shotgun (WGS) entry which is preliminary data.</text>
</comment>
<dbReference type="RefSeq" id="WP_171655600.1">
    <property type="nucleotide sequence ID" value="NZ_WHOD01000109.1"/>
</dbReference>
<keyword evidence="8" id="KW-1185">Reference proteome</keyword>
<dbReference type="PANTHER" id="PTHR43280:SF30">
    <property type="entry name" value="MMSAB OPERON REGULATORY PROTEIN"/>
    <property type="match status" value="1"/>
</dbReference>
<dbReference type="GO" id="GO:0003700">
    <property type="term" value="F:DNA-binding transcription factor activity"/>
    <property type="evidence" value="ECO:0007669"/>
    <property type="project" value="InterPro"/>
</dbReference>
<accession>A0A972H056</accession>
<dbReference type="Gene3D" id="3.40.50.2300">
    <property type="match status" value="1"/>
</dbReference>
<dbReference type="InterPro" id="IPR011006">
    <property type="entry name" value="CheY-like_superfamily"/>
</dbReference>
<dbReference type="InterPro" id="IPR001789">
    <property type="entry name" value="Sig_transdc_resp-reg_receiver"/>
</dbReference>
<proteinExistence type="predicted"/>
<evidence type="ECO:0000259" key="5">
    <source>
        <dbReference type="PROSITE" id="PS01124"/>
    </source>
</evidence>
<dbReference type="Pfam" id="PF12833">
    <property type="entry name" value="HTH_18"/>
    <property type="match status" value="1"/>
</dbReference>
<reference evidence="7" key="1">
    <citation type="submission" date="2019-10" db="EMBL/GenBank/DDBJ databases">
        <title>Description of Paenibacillus glebae sp. nov.</title>
        <authorList>
            <person name="Carlier A."/>
            <person name="Qi S."/>
        </authorList>
    </citation>
    <scope>NUCLEOTIDE SEQUENCE</scope>
    <source>
        <strain evidence="7">LMG 31456</strain>
    </source>
</reference>
<dbReference type="SUPFAM" id="SSF52172">
    <property type="entry name" value="CheY-like"/>
    <property type="match status" value="1"/>
</dbReference>
<dbReference type="Gene3D" id="1.10.10.60">
    <property type="entry name" value="Homeodomain-like"/>
    <property type="match status" value="2"/>
</dbReference>